<dbReference type="Gene3D" id="1.10.10.10">
    <property type="entry name" value="Winged helix-like DNA-binding domain superfamily/Winged helix DNA-binding domain"/>
    <property type="match status" value="1"/>
</dbReference>
<comment type="caution">
    <text evidence="8">The sequence shown here is derived from an EMBL/GenBank/DDBJ whole genome shotgun (WGS) entry which is preliminary data.</text>
</comment>
<evidence type="ECO:0000256" key="5">
    <source>
        <dbReference type="ARBA" id="ARBA00023254"/>
    </source>
</evidence>
<sequence length="150" mass="16803">MRKTNRPYSMLNVFENLHRAVAKTALTKILDDLVDAGELASKTYGKAKIYYMNQDKLPIPSEEERQDVEAQIKQVEADCVAVEQELKAAESALAGINSQISDADLEKTLAQLEEEAVALQAKLETLERPDRPPVSPGRKDALKRKFATYR</sequence>
<feature type="compositionally biased region" description="Basic residues" evidence="6">
    <location>
        <begin position="141"/>
        <end position="150"/>
    </location>
</feature>
<dbReference type="Gene3D" id="1.20.5.340">
    <property type="match status" value="1"/>
</dbReference>
<feature type="region of interest" description="Disordered" evidence="6">
    <location>
        <begin position="123"/>
        <end position="150"/>
    </location>
</feature>
<keyword evidence="3" id="KW-0233">DNA recombination</keyword>
<dbReference type="PANTHER" id="PTHR15938:SF0">
    <property type="entry name" value="HOMOLOGOUS-PAIRING PROTEIN 2 HOMOLOG"/>
    <property type="match status" value="1"/>
</dbReference>
<dbReference type="InterPro" id="IPR036388">
    <property type="entry name" value="WH-like_DNA-bd_sf"/>
</dbReference>
<keyword evidence="9" id="KW-1185">Reference proteome</keyword>
<dbReference type="GO" id="GO:0007129">
    <property type="term" value="P:homologous chromosome pairing at meiosis"/>
    <property type="evidence" value="ECO:0007669"/>
    <property type="project" value="TreeGrafter"/>
</dbReference>
<dbReference type="GO" id="GO:0000794">
    <property type="term" value="C:condensed nuclear chromosome"/>
    <property type="evidence" value="ECO:0007669"/>
    <property type="project" value="TreeGrafter"/>
</dbReference>
<evidence type="ECO:0000313" key="8">
    <source>
        <dbReference type="EMBL" id="KAJ0389953.1"/>
    </source>
</evidence>
<organism evidence="8 9">
    <name type="scientific">Pythium insidiosum</name>
    <name type="common">Pythiosis disease agent</name>
    <dbReference type="NCBI Taxonomy" id="114742"/>
    <lineage>
        <taxon>Eukaryota</taxon>
        <taxon>Sar</taxon>
        <taxon>Stramenopiles</taxon>
        <taxon>Oomycota</taxon>
        <taxon>Peronosporomycetes</taxon>
        <taxon>Pythiales</taxon>
        <taxon>Pythiaceae</taxon>
        <taxon>Pythium</taxon>
    </lineage>
</organism>
<accession>A0AAD5LPZ4</accession>
<name>A0AAD5LPZ4_PYTIN</name>
<dbReference type="PANTHER" id="PTHR15938">
    <property type="entry name" value="TBP-1 INTERACTING PROTEIN"/>
    <property type="match status" value="1"/>
</dbReference>
<gene>
    <name evidence="8" type="ORF">P43SY_011631</name>
</gene>
<evidence type="ECO:0000256" key="1">
    <source>
        <dbReference type="ARBA" id="ARBA00004123"/>
    </source>
</evidence>
<keyword evidence="4" id="KW-0539">Nucleus</keyword>
<evidence type="ECO:0000259" key="7">
    <source>
        <dbReference type="Pfam" id="PF07106"/>
    </source>
</evidence>
<evidence type="ECO:0000313" key="9">
    <source>
        <dbReference type="Proteomes" id="UP001209570"/>
    </source>
</evidence>
<dbReference type="AlphaFoldDB" id="A0AAD5LPZ4"/>
<evidence type="ECO:0000256" key="4">
    <source>
        <dbReference type="ARBA" id="ARBA00023242"/>
    </source>
</evidence>
<feature type="domain" description="Homologous-pairing protein 2 winged helix" evidence="7">
    <location>
        <begin position="1"/>
        <end position="53"/>
    </location>
</feature>
<protein>
    <recommendedName>
        <fullName evidence="7">Homologous-pairing protein 2 winged helix domain-containing protein</fullName>
    </recommendedName>
</protein>
<dbReference type="GO" id="GO:0120231">
    <property type="term" value="C:DNA recombinase auxiliary factor complex"/>
    <property type="evidence" value="ECO:0007669"/>
    <property type="project" value="TreeGrafter"/>
</dbReference>
<dbReference type="GO" id="GO:0120230">
    <property type="term" value="F:recombinase activator activity"/>
    <property type="evidence" value="ECO:0007669"/>
    <property type="project" value="TreeGrafter"/>
</dbReference>
<comment type="subcellular location">
    <subcellularLocation>
        <location evidence="1">Nucleus</location>
    </subcellularLocation>
</comment>
<reference evidence="8" key="1">
    <citation type="submission" date="2021-12" db="EMBL/GenBank/DDBJ databases">
        <title>Prjna785345.</title>
        <authorList>
            <person name="Rujirawat T."/>
            <person name="Krajaejun T."/>
        </authorList>
    </citation>
    <scope>NUCLEOTIDE SEQUENCE</scope>
    <source>
        <strain evidence="8">Pi057C3</strain>
    </source>
</reference>
<dbReference type="GO" id="GO:0010774">
    <property type="term" value="P:meiotic strand invasion involved in reciprocal meiotic recombination"/>
    <property type="evidence" value="ECO:0007669"/>
    <property type="project" value="TreeGrafter"/>
</dbReference>
<dbReference type="GO" id="GO:0000709">
    <property type="term" value="P:meiotic joint molecule formation"/>
    <property type="evidence" value="ECO:0007669"/>
    <property type="project" value="TreeGrafter"/>
</dbReference>
<dbReference type="Pfam" id="PF07106">
    <property type="entry name" value="WHD_TBPIP"/>
    <property type="match status" value="1"/>
</dbReference>
<evidence type="ECO:0000256" key="6">
    <source>
        <dbReference type="SAM" id="MobiDB-lite"/>
    </source>
</evidence>
<evidence type="ECO:0000256" key="2">
    <source>
        <dbReference type="ARBA" id="ARBA00007922"/>
    </source>
</evidence>
<dbReference type="Proteomes" id="UP001209570">
    <property type="component" value="Unassembled WGS sequence"/>
</dbReference>
<evidence type="ECO:0000256" key="3">
    <source>
        <dbReference type="ARBA" id="ARBA00023172"/>
    </source>
</evidence>
<dbReference type="InterPro" id="IPR010776">
    <property type="entry name" value="Hop2_WH_dom"/>
</dbReference>
<dbReference type="GO" id="GO:0003690">
    <property type="term" value="F:double-stranded DNA binding"/>
    <property type="evidence" value="ECO:0007669"/>
    <property type="project" value="TreeGrafter"/>
</dbReference>
<keyword evidence="5" id="KW-0469">Meiosis</keyword>
<dbReference type="EMBL" id="JAKCXM010002828">
    <property type="protein sequence ID" value="KAJ0389953.1"/>
    <property type="molecule type" value="Genomic_DNA"/>
</dbReference>
<comment type="similarity">
    <text evidence="2">Belongs to the HOP2 family.</text>
</comment>
<proteinExistence type="inferred from homology"/>